<sequence>GIPIVPDALERTYDLVVLAVPHREYLTIGGAGMRARLNPNGTLADLKGVFGAAADWTL</sequence>
<name>A0ABW9XI69_9SPHN</name>
<comment type="caution">
    <text evidence="2">The sequence shown here is derived from an EMBL/GenBank/DDBJ whole genome shotgun (WGS) entry which is preliminary data.</text>
</comment>
<accession>A0ABW9XI69</accession>
<dbReference type="EMBL" id="JAAAPO010000006">
    <property type="protein sequence ID" value="NBC37870.1"/>
    <property type="molecule type" value="Genomic_DNA"/>
</dbReference>
<reference evidence="3" key="1">
    <citation type="submission" date="2020-01" db="EMBL/GenBank/DDBJ databases">
        <title>Sphingomonas sp. strain CSW-10.</title>
        <authorList>
            <person name="Chen W.-M."/>
        </authorList>
    </citation>
    <scope>NUCLEOTIDE SEQUENCE [LARGE SCALE GENOMIC DNA]</scope>
    <source>
        <strain evidence="3">FSY-8</strain>
    </source>
</reference>
<dbReference type="Proteomes" id="UP000753724">
    <property type="component" value="Unassembled WGS sequence"/>
</dbReference>
<evidence type="ECO:0000313" key="2">
    <source>
        <dbReference type="EMBL" id="NBC38186.1"/>
    </source>
</evidence>
<proteinExistence type="predicted"/>
<keyword evidence="3" id="KW-1185">Reference proteome</keyword>
<evidence type="ECO:0000313" key="1">
    <source>
        <dbReference type="EMBL" id="NBC37870.1"/>
    </source>
</evidence>
<feature type="non-terminal residue" evidence="2">
    <location>
        <position position="1"/>
    </location>
</feature>
<protein>
    <submittedName>
        <fullName evidence="2">Nucleotide sugar dehydrogenase</fullName>
    </submittedName>
</protein>
<evidence type="ECO:0000313" key="3">
    <source>
        <dbReference type="Proteomes" id="UP000753724"/>
    </source>
</evidence>
<reference evidence="2" key="2">
    <citation type="submission" date="2020-01" db="EMBL/GenBank/DDBJ databases">
        <authorList>
            <person name="Chen W.-M."/>
        </authorList>
    </citation>
    <scope>NUCLEOTIDE SEQUENCE</scope>
    <source>
        <strain evidence="2">FSY-8</strain>
    </source>
</reference>
<organism evidence="2 3">
    <name type="scientific">Novosphingobium ovatum</name>
    <dbReference type="NCBI Taxonomy" id="1908523"/>
    <lineage>
        <taxon>Bacteria</taxon>
        <taxon>Pseudomonadati</taxon>
        <taxon>Pseudomonadota</taxon>
        <taxon>Alphaproteobacteria</taxon>
        <taxon>Sphingomonadales</taxon>
        <taxon>Sphingomonadaceae</taxon>
        <taxon>Novosphingobium</taxon>
    </lineage>
</organism>
<gene>
    <name evidence="1" type="ORF">GTZ99_15045</name>
    <name evidence="2" type="ORF">GTZ99_16670</name>
</gene>
<dbReference type="EMBL" id="JAAAPO010000009">
    <property type="protein sequence ID" value="NBC38186.1"/>
    <property type="molecule type" value="Genomic_DNA"/>
</dbReference>